<feature type="compositionally biased region" description="Basic and acidic residues" evidence="1">
    <location>
        <begin position="95"/>
        <end position="111"/>
    </location>
</feature>
<evidence type="ECO:0000313" key="3">
    <source>
        <dbReference type="Proteomes" id="UP000246464"/>
    </source>
</evidence>
<dbReference type="AlphaFoldDB" id="A0A2U9BYX7"/>
<name>A0A2U9BYX7_SCOMX</name>
<reference evidence="2 3" key="1">
    <citation type="submission" date="2017-12" db="EMBL/GenBank/DDBJ databases">
        <title>Integrating genomic resources of turbot (Scophthalmus maximus) in depth evaluation of genetic and physical mapping variation across individuals.</title>
        <authorList>
            <person name="Martinez P."/>
        </authorList>
    </citation>
    <scope>NUCLEOTIDE SEQUENCE [LARGE SCALE GENOMIC DNA]</scope>
</reference>
<gene>
    <name evidence="2" type="ORF">SMAX5B_014740</name>
</gene>
<dbReference type="Proteomes" id="UP000246464">
    <property type="component" value="Chromosome 11"/>
</dbReference>
<evidence type="ECO:0000256" key="1">
    <source>
        <dbReference type="SAM" id="MobiDB-lite"/>
    </source>
</evidence>
<keyword evidence="3" id="KW-1185">Reference proteome</keyword>
<protein>
    <submittedName>
        <fullName evidence="2">Uncharacterized protein</fullName>
    </submittedName>
</protein>
<sequence>MKNPMCIATKNKSHEHAADGTWELQSSLCFGLDYVYCNTSSTWLKDLYLNGIKALTPGVKRGGSLKNSQTDEWKLDINIDVINATAPSHHSAGAPREHVSGSQRHLLDIRW</sequence>
<evidence type="ECO:0000313" key="2">
    <source>
        <dbReference type="EMBL" id="AWP09517.1"/>
    </source>
</evidence>
<accession>A0A2U9BYX7</accession>
<organism evidence="2 3">
    <name type="scientific">Scophthalmus maximus</name>
    <name type="common">Turbot</name>
    <name type="synonym">Psetta maxima</name>
    <dbReference type="NCBI Taxonomy" id="52904"/>
    <lineage>
        <taxon>Eukaryota</taxon>
        <taxon>Metazoa</taxon>
        <taxon>Chordata</taxon>
        <taxon>Craniata</taxon>
        <taxon>Vertebrata</taxon>
        <taxon>Euteleostomi</taxon>
        <taxon>Actinopterygii</taxon>
        <taxon>Neopterygii</taxon>
        <taxon>Teleostei</taxon>
        <taxon>Neoteleostei</taxon>
        <taxon>Acanthomorphata</taxon>
        <taxon>Carangaria</taxon>
        <taxon>Pleuronectiformes</taxon>
        <taxon>Pleuronectoidei</taxon>
        <taxon>Scophthalmidae</taxon>
        <taxon>Scophthalmus</taxon>
    </lineage>
</organism>
<dbReference type="EMBL" id="CP026253">
    <property type="protein sequence ID" value="AWP09517.1"/>
    <property type="molecule type" value="Genomic_DNA"/>
</dbReference>
<feature type="region of interest" description="Disordered" evidence="1">
    <location>
        <begin position="87"/>
        <end position="111"/>
    </location>
</feature>
<proteinExistence type="predicted"/>